<dbReference type="Pfam" id="PF00332">
    <property type="entry name" value="Glyco_hydro_17"/>
    <property type="match status" value="1"/>
</dbReference>
<comment type="similarity">
    <text evidence="1 4">Belongs to the glycosyl hydrolase 17 family.</text>
</comment>
<dbReference type="InterPro" id="IPR000490">
    <property type="entry name" value="Glyco_hydro_17"/>
</dbReference>
<dbReference type="EMBL" id="OZ075134">
    <property type="protein sequence ID" value="CAL4994078.1"/>
    <property type="molecule type" value="Genomic_DNA"/>
</dbReference>
<evidence type="ECO:0000256" key="1">
    <source>
        <dbReference type="ARBA" id="ARBA00008773"/>
    </source>
</evidence>
<dbReference type="FunFam" id="3.20.20.80:FF:000010">
    <property type="entry name" value="glucan endo-1,3-beta-glucosidase, basic"/>
    <property type="match status" value="1"/>
</dbReference>
<dbReference type="AlphaFoldDB" id="A0ABC9B469"/>
<dbReference type="Gene3D" id="3.20.20.80">
    <property type="entry name" value="Glycosidases"/>
    <property type="match status" value="1"/>
</dbReference>
<reference evidence="5 6" key="2">
    <citation type="submission" date="2024-10" db="EMBL/GenBank/DDBJ databases">
        <authorList>
            <person name="Ryan C."/>
        </authorList>
    </citation>
    <scope>NUCLEOTIDE SEQUENCE [LARGE SCALE GENOMIC DNA]</scope>
</reference>
<evidence type="ECO:0000313" key="5">
    <source>
        <dbReference type="EMBL" id="CAL4994078.1"/>
    </source>
</evidence>
<keyword evidence="3" id="KW-0326">Glycosidase</keyword>
<organism evidence="5 6">
    <name type="scientific">Urochloa decumbens</name>
    <dbReference type="NCBI Taxonomy" id="240449"/>
    <lineage>
        <taxon>Eukaryota</taxon>
        <taxon>Viridiplantae</taxon>
        <taxon>Streptophyta</taxon>
        <taxon>Embryophyta</taxon>
        <taxon>Tracheophyta</taxon>
        <taxon>Spermatophyta</taxon>
        <taxon>Magnoliopsida</taxon>
        <taxon>Liliopsida</taxon>
        <taxon>Poales</taxon>
        <taxon>Poaceae</taxon>
        <taxon>PACMAD clade</taxon>
        <taxon>Panicoideae</taxon>
        <taxon>Panicodae</taxon>
        <taxon>Paniceae</taxon>
        <taxon>Melinidinae</taxon>
        <taxon>Urochloa</taxon>
    </lineage>
</organism>
<evidence type="ECO:0000313" key="6">
    <source>
        <dbReference type="Proteomes" id="UP001497457"/>
    </source>
</evidence>
<dbReference type="InterPro" id="IPR044965">
    <property type="entry name" value="Glyco_hydro_17_plant"/>
</dbReference>
<dbReference type="PANTHER" id="PTHR32227">
    <property type="entry name" value="GLUCAN ENDO-1,3-BETA-GLUCOSIDASE BG1-RELATED-RELATED"/>
    <property type="match status" value="1"/>
</dbReference>
<protein>
    <submittedName>
        <fullName evidence="5">Uncharacterized protein</fullName>
    </submittedName>
</protein>
<accession>A0ABC9B469</accession>
<gene>
    <name evidence="5" type="ORF">URODEC1_LOCUS61775</name>
</gene>
<evidence type="ECO:0000256" key="4">
    <source>
        <dbReference type="RuleBase" id="RU004335"/>
    </source>
</evidence>
<reference evidence="6" key="1">
    <citation type="submission" date="2024-06" db="EMBL/GenBank/DDBJ databases">
        <authorList>
            <person name="Ryan C."/>
        </authorList>
    </citation>
    <scope>NUCLEOTIDE SEQUENCE [LARGE SCALE GENOMIC DNA]</scope>
</reference>
<sequence length="373" mass="40055">MFSYSLERDTESCTMARKGVASRMFSMALLLGIIASIPRSVDSIGVCYGMSGSDLPPASTVISMYKSNGIKAVRLYCPDKAALKALGGTGIRVLVGAPNDVLSNLTDKKAATSWVHDNIQAYPSVSFGYVAVGNEVAGKAADNIVPAMKNVHSALDKAGLGHIKVTTSVSQAIVVFNGPSGANFTKEAKKFMGPVLKFLKRTGAPLMANIYPYLTYAYNRAGMNVSYALFTSPETVVKDGKYNYQNLFDASVDAFYEAMRKLDVSGVPVVVSETGWPSAEGKDATLENAKIYNQNLINHIRSGTPRHPSPIKTYLFSMFNENQKDKGVEQNWGLFYPNMKPVYKITLLGTTASSPAAAPALAPAPAPDSLEEC</sequence>
<dbReference type="InterPro" id="IPR017853">
    <property type="entry name" value="GH"/>
</dbReference>
<keyword evidence="6" id="KW-1185">Reference proteome</keyword>
<proteinExistence type="inferred from homology"/>
<name>A0ABC9B469_9POAL</name>
<evidence type="ECO:0000256" key="2">
    <source>
        <dbReference type="ARBA" id="ARBA00022801"/>
    </source>
</evidence>
<dbReference type="Proteomes" id="UP001497457">
    <property type="component" value="Chromosome 24b"/>
</dbReference>
<dbReference type="GO" id="GO:0042973">
    <property type="term" value="F:glucan endo-1,3-beta-D-glucosidase activity"/>
    <property type="evidence" value="ECO:0007669"/>
    <property type="project" value="UniProtKB-ARBA"/>
</dbReference>
<keyword evidence="2" id="KW-0378">Hydrolase</keyword>
<dbReference type="SUPFAM" id="SSF51445">
    <property type="entry name" value="(Trans)glycosidases"/>
    <property type="match status" value="1"/>
</dbReference>
<evidence type="ECO:0000256" key="3">
    <source>
        <dbReference type="ARBA" id="ARBA00023295"/>
    </source>
</evidence>